<dbReference type="InterPro" id="IPR001958">
    <property type="entry name" value="Tet-R_TetA/multi-R_MdtG-like"/>
</dbReference>
<protein>
    <submittedName>
        <fullName evidence="9">MFS transporter</fullName>
    </submittedName>
</protein>
<gene>
    <name evidence="9" type="ORF">ENS56_07200</name>
</gene>
<dbReference type="Gene3D" id="1.20.1250.20">
    <property type="entry name" value="MFS general substrate transporter like domains"/>
    <property type="match status" value="1"/>
</dbReference>
<dbReference type="Pfam" id="PF07690">
    <property type="entry name" value="MFS_1"/>
    <property type="match status" value="1"/>
</dbReference>
<evidence type="ECO:0000256" key="2">
    <source>
        <dbReference type="ARBA" id="ARBA00022448"/>
    </source>
</evidence>
<dbReference type="GO" id="GO:0022857">
    <property type="term" value="F:transmembrane transporter activity"/>
    <property type="evidence" value="ECO:0007669"/>
    <property type="project" value="InterPro"/>
</dbReference>
<dbReference type="InterPro" id="IPR020846">
    <property type="entry name" value="MFS_dom"/>
</dbReference>
<evidence type="ECO:0000256" key="4">
    <source>
        <dbReference type="ARBA" id="ARBA00022692"/>
    </source>
</evidence>
<evidence type="ECO:0000256" key="7">
    <source>
        <dbReference type="SAM" id="Phobius"/>
    </source>
</evidence>
<feature type="transmembrane region" description="Helical" evidence="7">
    <location>
        <begin position="208"/>
        <end position="228"/>
    </location>
</feature>
<feature type="transmembrane region" description="Helical" evidence="7">
    <location>
        <begin position="280"/>
        <end position="298"/>
    </location>
</feature>
<keyword evidence="3" id="KW-1003">Cell membrane</keyword>
<feature type="transmembrane region" description="Helical" evidence="7">
    <location>
        <begin position="50"/>
        <end position="68"/>
    </location>
</feature>
<dbReference type="PROSITE" id="PS50850">
    <property type="entry name" value="MFS"/>
    <property type="match status" value="1"/>
</dbReference>
<dbReference type="PANTHER" id="PTHR23517:SF3">
    <property type="entry name" value="INTEGRAL MEMBRANE TRANSPORT PROTEIN"/>
    <property type="match status" value="1"/>
</dbReference>
<proteinExistence type="predicted"/>
<sequence length="391" mass="42831">MNPWKSIKGLPNDMWVLFFTSLINRSGTMVLPFLTLYLTKKIGTTPAEAGLALLVYGIAAFLAAPLTGKIADKVGSLKVMKFSLFGSGIIFIVYSFITNYYLILIASFFLAAVNEAFRPANLSMISELVEPSQRRVAFALNRLAINAGMSIGPVIGGFLSLIDFHFLFYANALSAIAAGVYLSSVRWTSLHSPKQISSIEKEKIKINVFSDTSFLFFLVAVIPVNLVFFQHIGALPLYIVDELGFTTAAFGLLSAINTVMIIFLEVPINDYLSNISYKRSMIAGALLAAIGFGLFAFAHSIIPLVIAIAIFTFGEMIFFPVTAAYTSEVAPEKRKGEYMGYYQMTFSFAFSAGPWLGTVVFQNYGSTVLWLGAFAFGLISALLLRFLKKST</sequence>
<feature type="transmembrane region" description="Helical" evidence="7">
    <location>
        <begin position="88"/>
        <end position="113"/>
    </location>
</feature>
<evidence type="ECO:0000313" key="9">
    <source>
        <dbReference type="EMBL" id="HGT47804.1"/>
    </source>
</evidence>
<feature type="domain" description="Major facilitator superfamily (MFS) profile" evidence="8">
    <location>
        <begin position="13"/>
        <end position="391"/>
    </location>
</feature>
<dbReference type="AlphaFoldDB" id="A0A832DKP7"/>
<dbReference type="GO" id="GO:0005886">
    <property type="term" value="C:plasma membrane"/>
    <property type="evidence" value="ECO:0007669"/>
    <property type="project" value="UniProtKB-SubCell"/>
</dbReference>
<evidence type="ECO:0000256" key="1">
    <source>
        <dbReference type="ARBA" id="ARBA00004651"/>
    </source>
</evidence>
<dbReference type="SUPFAM" id="SSF103473">
    <property type="entry name" value="MFS general substrate transporter"/>
    <property type="match status" value="1"/>
</dbReference>
<feature type="transmembrane region" description="Helical" evidence="7">
    <location>
        <begin position="368"/>
        <end position="387"/>
    </location>
</feature>
<dbReference type="InterPro" id="IPR050171">
    <property type="entry name" value="MFS_Transporters"/>
</dbReference>
<dbReference type="CDD" id="cd17329">
    <property type="entry name" value="MFS_MdtH_MDR_like"/>
    <property type="match status" value="1"/>
</dbReference>
<feature type="transmembrane region" description="Helical" evidence="7">
    <location>
        <begin position="338"/>
        <end position="356"/>
    </location>
</feature>
<keyword evidence="5 7" id="KW-1133">Transmembrane helix</keyword>
<feature type="transmembrane region" description="Helical" evidence="7">
    <location>
        <begin position="143"/>
        <end position="162"/>
    </location>
</feature>
<name>A0A832DKP7_9BACT</name>
<evidence type="ECO:0000256" key="5">
    <source>
        <dbReference type="ARBA" id="ARBA00022989"/>
    </source>
</evidence>
<keyword evidence="4 7" id="KW-0812">Transmembrane</keyword>
<reference evidence="9" key="1">
    <citation type="journal article" date="2020" name="mSystems">
        <title>Genome- and Community-Level Interaction Insights into Carbon Utilization and Element Cycling Functions of Hydrothermarchaeota in Hydrothermal Sediment.</title>
        <authorList>
            <person name="Zhou Z."/>
            <person name="Liu Y."/>
            <person name="Xu W."/>
            <person name="Pan J."/>
            <person name="Luo Z.H."/>
            <person name="Li M."/>
        </authorList>
    </citation>
    <scope>NUCLEOTIDE SEQUENCE [LARGE SCALE GENOMIC DNA]</scope>
    <source>
        <strain evidence="9">SpSt-500</strain>
    </source>
</reference>
<evidence type="ECO:0000256" key="6">
    <source>
        <dbReference type="ARBA" id="ARBA00023136"/>
    </source>
</evidence>
<evidence type="ECO:0000259" key="8">
    <source>
        <dbReference type="PROSITE" id="PS50850"/>
    </source>
</evidence>
<dbReference type="PANTHER" id="PTHR23517">
    <property type="entry name" value="RESISTANCE PROTEIN MDTM, PUTATIVE-RELATED-RELATED"/>
    <property type="match status" value="1"/>
</dbReference>
<comment type="subcellular location">
    <subcellularLocation>
        <location evidence="1">Cell membrane</location>
        <topology evidence="1">Multi-pass membrane protein</topology>
    </subcellularLocation>
</comment>
<feature type="transmembrane region" description="Helical" evidence="7">
    <location>
        <begin position="304"/>
        <end position="326"/>
    </location>
</feature>
<accession>A0A832DKP7</accession>
<feature type="transmembrane region" description="Helical" evidence="7">
    <location>
        <begin position="248"/>
        <end position="268"/>
    </location>
</feature>
<dbReference type="PRINTS" id="PR01035">
    <property type="entry name" value="TCRTETA"/>
</dbReference>
<comment type="caution">
    <text evidence="9">The sequence shown here is derived from an EMBL/GenBank/DDBJ whole genome shotgun (WGS) entry which is preliminary data.</text>
</comment>
<keyword evidence="6 7" id="KW-0472">Membrane</keyword>
<feature type="transmembrane region" description="Helical" evidence="7">
    <location>
        <begin position="15"/>
        <end position="38"/>
    </location>
</feature>
<dbReference type="InterPro" id="IPR011701">
    <property type="entry name" value="MFS"/>
</dbReference>
<organism evidence="9">
    <name type="scientific">Ignavibacterium album</name>
    <dbReference type="NCBI Taxonomy" id="591197"/>
    <lineage>
        <taxon>Bacteria</taxon>
        <taxon>Pseudomonadati</taxon>
        <taxon>Ignavibacteriota</taxon>
        <taxon>Ignavibacteria</taxon>
        <taxon>Ignavibacteriales</taxon>
        <taxon>Ignavibacteriaceae</taxon>
        <taxon>Ignavibacterium</taxon>
    </lineage>
</organism>
<dbReference type="InterPro" id="IPR036259">
    <property type="entry name" value="MFS_trans_sf"/>
</dbReference>
<feature type="transmembrane region" description="Helical" evidence="7">
    <location>
        <begin position="168"/>
        <end position="187"/>
    </location>
</feature>
<keyword evidence="2" id="KW-0813">Transport</keyword>
<dbReference type="EMBL" id="DSVI01000008">
    <property type="protein sequence ID" value="HGT47804.1"/>
    <property type="molecule type" value="Genomic_DNA"/>
</dbReference>
<evidence type="ECO:0000256" key="3">
    <source>
        <dbReference type="ARBA" id="ARBA00022475"/>
    </source>
</evidence>